<dbReference type="GO" id="GO:0010468">
    <property type="term" value="P:regulation of gene expression"/>
    <property type="evidence" value="ECO:0007669"/>
    <property type="project" value="InterPro"/>
</dbReference>
<evidence type="ECO:0000259" key="2">
    <source>
        <dbReference type="PROSITE" id="PS00028"/>
    </source>
</evidence>
<dbReference type="InterPro" id="IPR021139">
    <property type="entry name" value="NYN"/>
</dbReference>
<evidence type="ECO:0000256" key="1">
    <source>
        <dbReference type="SAM" id="MobiDB-lite"/>
    </source>
</evidence>
<dbReference type="CDD" id="cd10910">
    <property type="entry name" value="PIN_limkain_b1_N_like"/>
    <property type="match status" value="1"/>
</dbReference>
<proteinExistence type="predicted"/>
<dbReference type="GO" id="GO:0004540">
    <property type="term" value="F:RNA nuclease activity"/>
    <property type="evidence" value="ECO:0007669"/>
    <property type="project" value="InterPro"/>
</dbReference>
<sequence>MMKNMKAATPEYATSETFVWWDMDTSPVPNGYDPKRLAPRIDTALKELGYNGPLTIIGVGNLEGVPHDFLEALSSTGVVIKHAPWGSSHILEDLLDCKSLDQAPVTIMLIAGDSVLMEAITSSLCERDGGYNFLLAYPPSSEPEDPLPSSLVVCGEWLWDRVSLLKDSGSAEVTRGLVMGGETFECGTCFSKFPSFEDFTTHLKSSLHARKIEVEYKDMERDFDFSLKEEAEAKAKKLEIATAKAKKQSEAKKMKKEAEDQMRMFPRRSKRLPQEGRKSETEEKTPTTVSKKQSKAKNNVRKFEIEEKTPTTMSKKQSQAKKMKIRGEYMSLAF</sequence>
<name>A0A1J3E0S9_NOCCA</name>
<dbReference type="InterPro" id="IPR024768">
    <property type="entry name" value="Marf1"/>
</dbReference>
<accession>A0A1J3E0S9</accession>
<dbReference type="Pfam" id="PF01936">
    <property type="entry name" value="NYN"/>
    <property type="match status" value="1"/>
</dbReference>
<dbReference type="GO" id="GO:0005777">
    <property type="term" value="C:peroxisome"/>
    <property type="evidence" value="ECO:0007669"/>
    <property type="project" value="InterPro"/>
</dbReference>
<organism evidence="3">
    <name type="scientific">Noccaea caerulescens</name>
    <name type="common">Alpine penny-cress</name>
    <name type="synonym">Thlaspi caerulescens</name>
    <dbReference type="NCBI Taxonomy" id="107243"/>
    <lineage>
        <taxon>Eukaryota</taxon>
        <taxon>Viridiplantae</taxon>
        <taxon>Streptophyta</taxon>
        <taxon>Embryophyta</taxon>
        <taxon>Tracheophyta</taxon>
        <taxon>Spermatophyta</taxon>
        <taxon>Magnoliopsida</taxon>
        <taxon>eudicotyledons</taxon>
        <taxon>Gunneridae</taxon>
        <taxon>Pentapetalae</taxon>
        <taxon>rosids</taxon>
        <taxon>malvids</taxon>
        <taxon>Brassicales</taxon>
        <taxon>Brassicaceae</taxon>
        <taxon>Coluteocarpeae</taxon>
        <taxon>Noccaea</taxon>
    </lineage>
</organism>
<feature type="compositionally biased region" description="Basic and acidic residues" evidence="1">
    <location>
        <begin position="247"/>
        <end position="262"/>
    </location>
</feature>
<dbReference type="AlphaFoldDB" id="A0A1J3E0S9"/>
<dbReference type="PANTHER" id="PTHR14379:SF32">
    <property type="entry name" value="C2H2-TYPE DOMAIN-CONTAINING PROTEIN"/>
    <property type="match status" value="1"/>
</dbReference>
<reference evidence="3" key="1">
    <citation type="submission" date="2016-07" db="EMBL/GenBank/DDBJ databases">
        <title>De novo transcriptome assembly of four accessions of the metal hyperaccumulator plant Noccaea caerulescens.</title>
        <authorList>
            <person name="Blande D."/>
            <person name="Halimaa P."/>
            <person name="Tervahauta A.I."/>
            <person name="Aarts M.G."/>
            <person name="Karenlampi S.O."/>
        </authorList>
    </citation>
    <scope>NUCLEOTIDE SEQUENCE</scope>
</reference>
<protein>
    <recommendedName>
        <fullName evidence="2">C2H2-type domain-containing protein</fullName>
    </recommendedName>
</protein>
<gene>
    <name evidence="3" type="ORF">GA_TR8777_c0_g1_i1_g.28057</name>
</gene>
<evidence type="ECO:0000313" key="3">
    <source>
        <dbReference type="EMBL" id="JAU25779.1"/>
    </source>
</evidence>
<feature type="compositionally biased region" description="Basic and acidic residues" evidence="1">
    <location>
        <begin position="272"/>
        <end position="285"/>
    </location>
</feature>
<feature type="domain" description="C2H2-type" evidence="2">
    <location>
        <begin position="186"/>
        <end position="208"/>
    </location>
</feature>
<dbReference type="PROSITE" id="PS00028">
    <property type="entry name" value="ZINC_FINGER_C2H2_1"/>
    <property type="match status" value="1"/>
</dbReference>
<feature type="region of interest" description="Disordered" evidence="1">
    <location>
        <begin position="242"/>
        <end position="323"/>
    </location>
</feature>
<dbReference type="EMBL" id="GEVI01006541">
    <property type="protein sequence ID" value="JAU25779.1"/>
    <property type="molecule type" value="Transcribed_RNA"/>
</dbReference>
<dbReference type="InterPro" id="IPR013087">
    <property type="entry name" value="Znf_C2H2_type"/>
</dbReference>
<dbReference type="PANTHER" id="PTHR14379">
    <property type="entry name" value="LIMKAIN B LKAP"/>
    <property type="match status" value="1"/>
</dbReference>